<reference evidence="10" key="1">
    <citation type="journal article" date="2019" name="Int. J. Syst. Evol. Microbiol.">
        <title>The Global Catalogue of Microorganisms (GCM) 10K type strain sequencing project: providing services to taxonomists for standard genome sequencing and annotation.</title>
        <authorList>
            <consortium name="The Broad Institute Genomics Platform"/>
            <consortium name="The Broad Institute Genome Sequencing Center for Infectious Disease"/>
            <person name="Wu L."/>
            <person name="Ma J."/>
        </authorList>
    </citation>
    <scope>NUCLEOTIDE SEQUENCE [LARGE SCALE GENOMIC DNA]</scope>
    <source>
        <strain evidence="10">CGMCC 4.7289</strain>
    </source>
</reference>
<comment type="catalytic activity">
    <reaction evidence="1">
        <text>ATP + protein L-histidine = ADP + protein N-phospho-L-histidine.</text>
        <dbReference type="EC" id="2.7.13.3"/>
    </reaction>
</comment>
<feature type="domain" description="Histidine kinase" evidence="8">
    <location>
        <begin position="222"/>
        <end position="419"/>
    </location>
</feature>
<evidence type="ECO:0000256" key="4">
    <source>
        <dbReference type="ARBA" id="ARBA00022553"/>
    </source>
</evidence>
<evidence type="ECO:0000259" key="8">
    <source>
        <dbReference type="PROSITE" id="PS50109"/>
    </source>
</evidence>
<dbReference type="InterPro" id="IPR004358">
    <property type="entry name" value="Sig_transdc_His_kin-like_C"/>
</dbReference>
<name>A0ABV8LKX6_9ACTN</name>
<keyword evidence="4" id="KW-0597">Phosphoprotein</keyword>
<dbReference type="Gene3D" id="3.30.565.10">
    <property type="entry name" value="Histidine kinase-like ATPase, C-terminal domain"/>
    <property type="match status" value="1"/>
</dbReference>
<dbReference type="RefSeq" id="WP_253754602.1">
    <property type="nucleotide sequence ID" value="NZ_JAMZDZ010000001.1"/>
</dbReference>
<sequence>MNSRRHRLTTADRLRSLRIRLIAVFTAITLTGVTGMAFAGIQVDGHQREQALLADLRITSSAVLSLIYREAGTLRLTGVADAIGDRATGVYVFERRGDALGPALARPGRTQLVPLRRLEPAAWSSISGNQSVVAKATATDGTTQQLLAVAFAVESAGRPTGSVVVTIDAQDSEAAHARLALTLIGGGIGFVLLASAGAYLLARRSTRIAGAALDQQERFLADAAHELRTPLTTIRVTAEAALVDADHQSGALRKVIRSADRMTNSVETLLTRARMIAGTRELRLEKFRLDQLVAEVVEDTAAGARSVDLDVEAVVSHGDPAILRMAVRNLVENAVRHGAVDGHGADVLVRVREGEVVIRDHGPGLTSGAPAFDRFTSTAPGSSGLGLSIADWAVRLHRGRLSVATDPEGGAVARIDLPE</sequence>
<dbReference type="Pfam" id="PF00512">
    <property type="entry name" value="HisKA"/>
    <property type="match status" value="1"/>
</dbReference>
<dbReference type="InterPro" id="IPR036890">
    <property type="entry name" value="HATPase_C_sf"/>
</dbReference>
<evidence type="ECO:0000256" key="5">
    <source>
        <dbReference type="ARBA" id="ARBA00022777"/>
    </source>
</evidence>
<comment type="caution">
    <text evidence="9">The sequence shown here is derived from an EMBL/GenBank/DDBJ whole genome shotgun (WGS) entry which is preliminary data.</text>
</comment>
<gene>
    <name evidence="9" type="ORF">ACFOZ4_11605</name>
</gene>
<evidence type="ECO:0000256" key="2">
    <source>
        <dbReference type="ARBA" id="ARBA00004236"/>
    </source>
</evidence>
<organism evidence="9 10">
    <name type="scientific">Hamadaea flava</name>
    <dbReference type="NCBI Taxonomy" id="1742688"/>
    <lineage>
        <taxon>Bacteria</taxon>
        <taxon>Bacillati</taxon>
        <taxon>Actinomycetota</taxon>
        <taxon>Actinomycetes</taxon>
        <taxon>Micromonosporales</taxon>
        <taxon>Micromonosporaceae</taxon>
        <taxon>Hamadaea</taxon>
    </lineage>
</organism>
<keyword evidence="7" id="KW-0472">Membrane</keyword>
<evidence type="ECO:0000313" key="10">
    <source>
        <dbReference type="Proteomes" id="UP001595816"/>
    </source>
</evidence>
<dbReference type="Pfam" id="PF02518">
    <property type="entry name" value="HATPase_c"/>
    <property type="match status" value="1"/>
</dbReference>
<dbReference type="SUPFAM" id="SSF55874">
    <property type="entry name" value="ATPase domain of HSP90 chaperone/DNA topoisomerase II/histidine kinase"/>
    <property type="match status" value="1"/>
</dbReference>
<proteinExistence type="predicted"/>
<dbReference type="InterPro" id="IPR003594">
    <property type="entry name" value="HATPase_dom"/>
</dbReference>
<evidence type="ECO:0000313" key="9">
    <source>
        <dbReference type="EMBL" id="MFC4131248.1"/>
    </source>
</evidence>
<keyword evidence="5 9" id="KW-0418">Kinase</keyword>
<dbReference type="SUPFAM" id="SSF47384">
    <property type="entry name" value="Homodimeric domain of signal transducing histidine kinase"/>
    <property type="match status" value="1"/>
</dbReference>
<dbReference type="InterPro" id="IPR005467">
    <property type="entry name" value="His_kinase_dom"/>
</dbReference>
<dbReference type="EMBL" id="JBHSAY010000006">
    <property type="protein sequence ID" value="MFC4131248.1"/>
    <property type="molecule type" value="Genomic_DNA"/>
</dbReference>
<feature type="transmembrane region" description="Helical" evidence="7">
    <location>
        <begin position="179"/>
        <end position="202"/>
    </location>
</feature>
<dbReference type="CDD" id="cd00082">
    <property type="entry name" value="HisKA"/>
    <property type="match status" value="1"/>
</dbReference>
<dbReference type="Gene3D" id="1.10.287.130">
    <property type="match status" value="1"/>
</dbReference>
<dbReference type="SMART" id="SM00388">
    <property type="entry name" value="HisKA"/>
    <property type="match status" value="1"/>
</dbReference>
<dbReference type="Proteomes" id="UP001595816">
    <property type="component" value="Unassembled WGS sequence"/>
</dbReference>
<dbReference type="InterPro" id="IPR036097">
    <property type="entry name" value="HisK_dim/P_sf"/>
</dbReference>
<dbReference type="EC" id="2.7.13.3" evidence="3"/>
<feature type="transmembrane region" description="Helical" evidence="7">
    <location>
        <begin position="21"/>
        <end position="41"/>
    </location>
</feature>
<protein>
    <recommendedName>
        <fullName evidence="3">histidine kinase</fullName>
        <ecNumber evidence="3">2.7.13.3</ecNumber>
    </recommendedName>
</protein>
<dbReference type="GO" id="GO:0016301">
    <property type="term" value="F:kinase activity"/>
    <property type="evidence" value="ECO:0007669"/>
    <property type="project" value="UniProtKB-KW"/>
</dbReference>
<dbReference type="InterPro" id="IPR003661">
    <property type="entry name" value="HisK_dim/P_dom"/>
</dbReference>
<evidence type="ECO:0000256" key="1">
    <source>
        <dbReference type="ARBA" id="ARBA00000085"/>
    </source>
</evidence>
<keyword evidence="6" id="KW-0902">Two-component regulatory system</keyword>
<evidence type="ECO:0000256" key="6">
    <source>
        <dbReference type="ARBA" id="ARBA00023012"/>
    </source>
</evidence>
<keyword evidence="5 9" id="KW-0808">Transferase</keyword>
<dbReference type="PROSITE" id="PS50109">
    <property type="entry name" value="HIS_KIN"/>
    <property type="match status" value="1"/>
</dbReference>
<accession>A0ABV8LKX6</accession>
<dbReference type="PANTHER" id="PTHR43547">
    <property type="entry name" value="TWO-COMPONENT HISTIDINE KINASE"/>
    <property type="match status" value="1"/>
</dbReference>
<dbReference type="PANTHER" id="PTHR43547:SF2">
    <property type="entry name" value="HYBRID SIGNAL TRANSDUCTION HISTIDINE KINASE C"/>
    <property type="match status" value="1"/>
</dbReference>
<keyword evidence="10" id="KW-1185">Reference proteome</keyword>
<evidence type="ECO:0000256" key="7">
    <source>
        <dbReference type="SAM" id="Phobius"/>
    </source>
</evidence>
<dbReference type="PRINTS" id="PR00344">
    <property type="entry name" value="BCTRLSENSOR"/>
</dbReference>
<evidence type="ECO:0000256" key="3">
    <source>
        <dbReference type="ARBA" id="ARBA00012438"/>
    </source>
</evidence>
<keyword evidence="7" id="KW-0812">Transmembrane</keyword>
<keyword evidence="7" id="KW-1133">Transmembrane helix</keyword>
<comment type="subcellular location">
    <subcellularLocation>
        <location evidence="2">Cell membrane</location>
    </subcellularLocation>
</comment>
<dbReference type="SMART" id="SM00387">
    <property type="entry name" value="HATPase_c"/>
    <property type="match status" value="1"/>
</dbReference>